<dbReference type="EMBL" id="JANYMP010000043">
    <property type="protein sequence ID" value="MCS7484232.1"/>
    <property type="molecule type" value="Genomic_DNA"/>
</dbReference>
<dbReference type="PANTHER" id="PTHR35007:SF4">
    <property type="entry name" value="CONSERVED TRANSMEMBRANE PROTEIN-RELATED"/>
    <property type="match status" value="1"/>
</dbReference>
<reference evidence="9" key="1">
    <citation type="submission" date="2022-08" db="EMBL/GenBank/DDBJ databases">
        <authorList>
            <person name="Tistechok S."/>
            <person name="Samborskyy M."/>
            <person name="Roman I."/>
        </authorList>
    </citation>
    <scope>NUCLEOTIDE SEQUENCE</scope>
    <source>
        <strain evidence="9">DSM 103496</strain>
    </source>
</reference>
<gene>
    <name evidence="9" type="ORF">NZH93_46010</name>
</gene>
<evidence type="ECO:0000256" key="2">
    <source>
        <dbReference type="ARBA" id="ARBA00022475"/>
    </source>
</evidence>
<dbReference type="AlphaFoldDB" id="A0A9X3AJ88"/>
<evidence type="ECO:0000256" key="5">
    <source>
        <dbReference type="ARBA" id="ARBA00023136"/>
    </source>
</evidence>
<feature type="chain" id="PRO_5040734279" evidence="7">
    <location>
        <begin position="26"/>
        <end position="271"/>
    </location>
</feature>
<evidence type="ECO:0000256" key="1">
    <source>
        <dbReference type="ARBA" id="ARBA00004651"/>
    </source>
</evidence>
<sequence>MTMSTSPALPLAVLAAALLVLPASAAARRLRALGPPRPHRPRKPSRRALVVTTCVLMGLLAGPAALVATAMVGTVLWRGFRSRAHQRSRLTATSALADGLAAFVAELKAGAHPAAAAAGAAQDAEEPAATVLAGIASTARLGGDVNTALDTMSRTRPELTAALGPLARAWRLSDHHGVPLADVLDAVRRDLERRVAFAGQVTARMAGPRASAAVLAGLPVFGIVLGEVSGTGPLHVLTSTAVGQVLLVLGAALICAGLLWSTRLTTQAVGS</sequence>
<dbReference type="Pfam" id="PF00482">
    <property type="entry name" value="T2SSF"/>
    <property type="match status" value="1"/>
</dbReference>
<evidence type="ECO:0000256" key="7">
    <source>
        <dbReference type="SAM" id="SignalP"/>
    </source>
</evidence>
<feature type="domain" description="Type II secretion system protein GspF" evidence="8">
    <location>
        <begin position="103"/>
        <end position="224"/>
    </location>
</feature>
<dbReference type="RefSeq" id="WP_259629681.1">
    <property type="nucleotide sequence ID" value="NZ_JANYMP010000043.1"/>
</dbReference>
<keyword evidence="2" id="KW-1003">Cell membrane</keyword>
<dbReference type="PANTHER" id="PTHR35007">
    <property type="entry name" value="INTEGRAL MEMBRANE PROTEIN-RELATED"/>
    <property type="match status" value="1"/>
</dbReference>
<feature type="signal peptide" evidence="7">
    <location>
        <begin position="1"/>
        <end position="25"/>
    </location>
</feature>
<name>A0A9X3AJ88_9PSEU</name>
<comment type="subcellular location">
    <subcellularLocation>
        <location evidence="1">Cell membrane</location>
        <topology evidence="1">Multi-pass membrane protein</topology>
    </subcellularLocation>
</comment>
<evidence type="ECO:0000313" key="10">
    <source>
        <dbReference type="Proteomes" id="UP001141259"/>
    </source>
</evidence>
<comment type="caution">
    <text evidence="9">The sequence shown here is derived from an EMBL/GenBank/DDBJ whole genome shotgun (WGS) entry which is preliminary data.</text>
</comment>
<dbReference type="InterPro" id="IPR018076">
    <property type="entry name" value="T2SS_GspF_dom"/>
</dbReference>
<proteinExistence type="predicted"/>
<protein>
    <submittedName>
        <fullName evidence="9">Type II secretion system F family protein</fullName>
    </submittedName>
</protein>
<keyword evidence="10" id="KW-1185">Reference proteome</keyword>
<feature type="transmembrane region" description="Helical" evidence="6">
    <location>
        <begin position="49"/>
        <end position="77"/>
    </location>
</feature>
<feature type="transmembrane region" description="Helical" evidence="6">
    <location>
        <begin position="210"/>
        <end position="229"/>
    </location>
</feature>
<accession>A0A9X3AJ88</accession>
<evidence type="ECO:0000259" key="8">
    <source>
        <dbReference type="Pfam" id="PF00482"/>
    </source>
</evidence>
<keyword evidence="3 6" id="KW-0812">Transmembrane</keyword>
<keyword evidence="7" id="KW-0732">Signal</keyword>
<feature type="transmembrane region" description="Helical" evidence="6">
    <location>
        <begin position="241"/>
        <end position="260"/>
    </location>
</feature>
<keyword evidence="5 6" id="KW-0472">Membrane</keyword>
<evidence type="ECO:0000256" key="4">
    <source>
        <dbReference type="ARBA" id="ARBA00022989"/>
    </source>
</evidence>
<evidence type="ECO:0000313" key="9">
    <source>
        <dbReference type="EMBL" id="MCS7484232.1"/>
    </source>
</evidence>
<evidence type="ECO:0000256" key="3">
    <source>
        <dbReference type="ARBA" id="ARBA00022692"/>
    </source>
</evidence>
<dbReference type="GO" id="GO:0005886">
    <property type="term" value="C:plasma membrane"/>
    <property type="evidence" value="ECO:0007669"/>
    <property type="project" value="UniProtKB-SubCell"/>
</dbReference>
<keyword evidence="4 6" id="KW-1133">Transmembrane helix</keyword>
<evidence type="ECO:0000256" key="6">
    <source>
        <dbReference type="SAM" id="Phobius"/>
    </source>
</evidence>
<dbReference type="Proteomes" id="UP001141259">
    <property type="component" value="Unassembled WGS sequence"/>
</dbReference>
<organism evidence="9 10">
    <name type="scientific">Umezawaea endophytica</name>
    <dbReference type="NCBI Taxonomy" id="1654476"/>
    <lineage>
        <taxon>Bacteria</taxon>
        <taxon>Bacillati</taxon>
        <taxon>Actinomycetota</taxon>
        <taxon>Actinomycetes</taxon>
        <taxon>Pseudonocardiales</taxon>
        <taxon>Pseudonocardiaceae</taxon>
        <taxon>Umezawaea</taxon>
    </lineage>
</organism>